<evidence type="ECO:0000256" key="2">
    <source>
        <dbReference type="ARBA" id="ARBA00022679"/>
    </source>
</evidence>
<dbReference type="CDD" id="cd06533">
    <property type="entry name" value="Glyco_transf_WecG_TagA"/>
    <property type="match status" value="1"/>
</dbReference>
<proteinExistence type="inferred from homology"/>
<evidence type="ECO:0000256" key="1">
    <source>
        <dbReference type="ARBA" id="ARBA00022676"/>
    </source>
</evidence>
<keyword evidence="2 5" id="KW-0808">Transferase</keyword>
<comment type="caution">
    <text evidence="6">The sequence shown here is derived from an EMBL/GenBank/DDBJ whole genome shotgun (WGS) entry which is preliminary data.</text>
</comment>
<keyword evidence="7" id="KW-1185">Reference proteome</keyword>
<dbReference type="PANTHER" id="PTHR34136:SF1">
    <property type="entry name" value="UDP-N-ACETYL-D-MANNOSAMINURONIC ACID TRANSFERASE"/>
    <property type="match status" value="1"/>
</dbReference>
<dbReference type="RefSeq" id="WP_206581659.1">
    <property type="nucleotide sequence ID" value="NZ_JAFJZZ010000001.1"/>
</dbReference>
<evidence type="ECO:0000256" key="3">
    <source>
        <dbReference type="ARBA" id="ARBA00022944"/>
    </source>
</evidence>
<comment type="function">
    <text evidence="5">Catalyzes the conversion of GlcNAc-PP-undecaprenol into ManNAc-GlcNAc-PP-undecaprenol, the first committed lipid intermediate in the de novo synthesis of teichoic acid.</text>
</comment>
<evidence type="ECO:0000256" key="5">
    <source>
        <dbReference type="HAMAP-Rule" id="MF_02070"/>
    </source>
</evidence>
<dbReference type="GO" id="GO:0047244">
    <property type="term" value="F:N-acetylglucosaminyldiphosphoundecaprenol N-acetyl-beta-D-mannosaminyltransferase activity"/>
    <property type="evidence" value="ECO:0007669"/>
    <property type="project" value="UniProtKB-UniRule"/>
</dbReference>
<dbReference type="EMBL" id="JAFJZZ010000001">
    <property type="protein sequence ID" value="MBN7772890.1"/>
    <property type="molecule type" value="Genomic_DNA"/>
</dbReference>
<dbReference type="HAMAP" id="MF_02070">
    <property type="entry name" value="TagA_TarA"/>
    <property type="match status" value="1"/>
</dbReference>
<comment type="similarity">
    <text evidence="5">Belongs to the glycosyltransferase 26 family. TagA/TarA subfamily.</text>
</comment>
<keyword evidence="3 5" id="KW-0777">Teichoic acid biosynthesis</keyword>
<dbReference type="AlphaFoldDB" id="A0A939D862"/>
<dbReference type="GO" id="GO:0019350">
    <property type="term" value="P:teichoic acid biosynthetic process"/>
    <property type="evidence" value="ECO:0007669"/>
    <property type="project" value="UniProtKB-UniRule"/>
</dbReference>
<dbReference type="Proteomes" id="UP000664545">
    <property type="component" value="Unassembled WGS sequence"/>
</dbReference>
<accession>A0A939D862</accession>
<evidence type="ECO:0000313" key="6">
    <source>
        <dbReference type="EMBL" id="MBN7772890.1"/>
    </source>
</evidence>
<dbReference type="GO" id="GO:0071555">
    <property type="term" value="P:cell wall organization"/>
    <property type="evidence" value="ECO:0007669"/>
    <property type="project" value="UniProtKB-KW"/>
</dbReference>
<dbReference type="EC" id="2.4.1.187" evidence="5"/>
<dbReference type="NCBIfam" id="TIGR00696">
    <property type="entry name" value="wecG_tagA_cpsF"/>
    <property type="match status" value="1"/>
</dbReference>
<keyword evidence="4 5" id="KW-0961">Cell wall biogenesis/degradation</keyword>
<sequence>MGQNKRIRILDVPVDMVNNKQAMEIFEGLMELPGCSLIVTPNSEIIMNATKDTELKMLIEEAGLIIPDGIGLVYASKIIKEPLSERVTGVDFLNSILAYLEKTGKSIYLLGSKPANAESASVAELAAQNMQIKYPNLKIAGTHDGYFKKEEEAALVDEINESGAEFLCVALGAPKQEKFIYEHRDEFKHVCAGIGVGGSLDVWAGTVKRAPKFYQDHGLEWLYRFVKEPSRYKRMAQLPLFMVKVLTTAKNSSV</sequence>
<comment type="catalytic activity">
    <reaction evidence="5">
        <text>UDP-N-acetyl-alpha-D-mannosamine + N-acetyl-alpha-D-glucosaminyl-di-trans,octa-cis-undecaprenyl diphosphate = N-acetyl-beta-D-mannosaminyl-(1-&gt;4)-N-acetyl-alpha-D-glucosaminyl di-trans,octa-cis-undecaprenyl diphosphate + UDP + H(+)</text>
        <dbReference type="Rhea" id="RHEA:16053"/>
        <dbReference type="ChEBI" id="CHEBI:15378"/>
        <dbReference type="ChEBI" id="CHEBI:58223"/>
        <dbReference type="ChEBI" id="CHEBI:62959"/>
        <dbReference type="ChEBI" id="CHEBI:68623"/>
        <dbReference type="ChEBI" id="CHEBI:132210"/>
        <dbReference type="EC" id="2.4.1.187"/>
    </reaction>
</comment>
<gene>
    <name evidence="6" type="ORF">JYB65_05890</name>
</gene>
<evidence type="ECO:0000313" key="7">
    <source>
        <dbReference type="Proteomes" id="UP000664545"/>
    </source>
</evidence>
<reference evidence="6" key="1">
    <citation type="submission" date="2021-02" db="EMBL/GenBank/DDBJ databases">
        <title>Abyssanaerobacter marinus gen.nov., sp., nov, anaerobic bacterium isolated from the Onnuri vent field of Indian Ocean and suggestion of Mogibacteriaceae fam. nov., and proposal of reclassification of ambiguous this family's genus member.</title>
        <authorList>
            <person name="Kim Y.J."/>
            <person name="Yang J.-A."/>
        </authorList>
    </citation>
    <scope>NUCLEOTIDE SEQUENCE</scope>
    <source>
        <strain evidence="6">DSM 2634</strain>
    </source>
</reference>
<protein>
    <recommendedName>
        <fullName evidence="5">N-acetylglucosaminyldiphosphoundecaprenol N-acetyl-beta-D-mannosaminyltransferase</fullName>
        <ecNumber evidence="5">2.4.1.187</ecNumber>
    </recommendedName>
    <alternativeName>
        <fullName evidence="5">N-acetylmannosaminyltransferase</fullName>
    </alternativeName>
    <alternativeName>
        <fullName evidence="5">UDP-N-acetylmannosamine transferase</fullName>
    </alternativeName>
    <alternativeName>
        <fullName evidence="5">UDP-N-acetylmannosamine:N-acetylglucosaminyl pyrophosphorylundecaprenol N-acetylmannosaminyltransferase</fullName>
    </alternativeName>
</protein>
<dbReference type="InterPro" id="IPR004629">
    <property type="entry name" value="WecG_TagA_CpsF"/>
</dbReference>
<dbReference type="InterPro" id="IPR034714">
    <property type="entry name" value="TagA_TarA"/>
</dbReference>
<dbReference type="Pfam" id="PF03808">
    <property type="entry name" value="Glyco_tran_WecG"/>
    <property type="match status" value="1"/>
</dbReference>
<keyword evidence="1 5" id="KW-0328">Glycosyltransferase</keyword>
<organism evidence="6 7">
    <name type="scientific">Clostridium aminobutyricum</name>
    <dbReference type="NCBI Taxonomy" id="33953"/>
    <lineage>
        <taxon>Bacteria</taxon>
        <taxon>Bacillati</taxon>
        <taxon>Bacillota</taxon>
        <taxon>Clostridia</taxon>
        <taxon>Eubacteriales</taxon>
        <taxon>Clostridiaceae</taxon>
        <taxon>Clostridium</taxon>
    </lineage>
</organism>
<evidence type="ECO:0000256" key="4">
    <source>
        <dbReference type="ARBA" id="ARBA00023316"/>
    </source>
</evidence>
<comment type="pathway">
    <text evidence="5">Cell wall biogenesis; teichoic acid biosynthesis.</text>
</comment>
<dbReference type="PANTHER" id="PTHR34136">
    <property type="match status" value="1"/>
</dbReference>
<name>A0A939D862_CLOAM</name>